<dbReference type="PANTHER" id="PTHR15887">
    <property type="entry name" value="TRANSMEMBRANE PROTEIN 69"/>
    <property type="match status" value="1"/>
</dbReference>
<accession>A0A6A4WZW0</accession>
<comment type="caution">
    <text evidence="2">The sequence shown here is derived from an EMBL/GenBank/DDBJ whole genome shotgun (WGS) entry which is preliminary data.</text>
</comment>
<protein>
    <submittedName>
        <fullName evidence="2">Transmembrane protein 69</fullName>
    </submittedName>
</protein>
<name>A0A6A4WZW0_AMPAM</name>
<proteinExistence type="predicted"/>
<evidence type="ECO:0000256" key="1">
    <source>
        <dbReference type="SAM" id="Phobius"/>
    </source>
</evidence>
<feature type="transmembrane region" description="Helical" evidence="1">
    <location>
        <begin position="99"/>
        <end position="118"/>
    </location>
</feature>
<keyword evidence="1 2" id="KW-0812">Transmembrane</keyword>
<keyword evidence="1" id="KW-0472">Membrane</keyword>
<gene>
    <name evidence="2" type="primary">tmem69_1</name>
    <name evidence="2" type="ORF">FJT64_018316</name>
</gene>
<sequence length="219" mass="23292">MGPTWVQRSALSVLRCRLAAGRPPALCSARLLPPAGRTVWRGPTAHSRALVVLDDLRQLPQSPRPALLLGAAGLLPFAAAPVLMLRTGHFSAELLHAQLAYGACILSFLGGVRWGVTLPDGAPQRPDWANLTRSVTPSLVAWAGLLAPPSAGGLMLIGGLGLAGYWDMVMYGYPAWFKALRFCLSVGAILSLWTALMCKWFLVDQEKAAAKPEGDSASQ</sequence>
<dbReference type="InterPro" id="IPR021836">
    <property type="entry name" value="DUF3429"/>
</dbReference>
<feature type="transmembrane region" description="Helical" evidence="1">
    <location>
        <begin position="178"/>
        <end position="202"/>
    </location>
</feature>
<dbReference type="EMBL" id="VIIS01000289">
    <property type="protein sequence ID" value="KAF0310839.1"/>
    <property type="molecule type" value="Genomic_DNA"/>
</dbReference>
<dbReference type="PANTHER" id="PTHR15887:SF1">
    <property type="entry name" value="TRANSMEMBRANE PROTEIN 69"/>
    <property type="match status" value="1"/>
</dbReference>
<organism evidence="2 3">
    <name type="scientific">Amphibalanus amphitrite</name>
    <name type="common">Striped barnacle</name>
    <name type="synonym">Balanus amphitrite</name>
    <dbReference type="NCBI Taxonomy" id="1232801"/>
    <lineage>
        <taxon>Eukaryota</taxon>
        <taxon>Metazoa</taxon>
        <taxon>Ecdysozoa</taxon>
        <taxon>Arthropoda</taxon>
        <taxon>Crustacea</taxon>
        <taxon>Multicrustacea</taxon>
        <taxon>Cirripedia</taxon>
        <taxon>Thoracica</taxon>
        <taxon>Thoracicalcarea</taxon>
        <taxon>Balanomorpha</taxon>
        <taxon>Balanoidea</taxon>
        <taxon>Balanidae</taxon>
        <taxon>Amphibalaninae</taxon>
        <taxon>Amphibalanus</taxon>
    </lineage>
</organism>
<feature type="transmembrane region" description="Helical" evidence="1">
    <location>
        <begin position="139"/>
        <end position="166"/>
    </location>
</feature>
<evidence type="ECO:0000313" key="3">
    <source>
        <dbReference type="Proteomes" id="UP000440578"/>
    </source>
</evidence>
<keyword evidence="3" id="KW-1185">Reference proteome</keyword>
<feature type="transmembrane region" description="Helical" evidence="1">
    <location>
        <begin position="66"/>
        <end position="87"/>
    </location>
</feature>
<dbReference type="Proteomes" id="UP000440578">
    <property type="component" value="Unassembled WGS sequence"/>
</dbReference>
<reference evidence="2 3" key="1">
    <citation type="submission" date="2019-07" db="EMBL/GenBank/DDBJ databases">
        <title>Draft genome assembly of a fouling barnacle, Amphibalanus amphitrite (Darwin, 1854): The first reference genome for Thecostraca.</title>
        <authorList>
            <person name="Kim W."/>
        </authorList>
    </citation>
    <scope>NUCLEOTIDE SEQUENCE [LARGE SCALE GENOMIC DNA]</scope>
    <source>
        <strain evidence="2">SNU_AA5</strain>
        <tissue evidence="2">Soma without cirri and trophi</tissue>
    </source>
</reference>
<dbReference type="OrthoDB" id="194289at2759"/>
<keyword evidence="1" id="KW-1133">Transmembrane helix</keyword>
<evidence type="ECO:0000313" key="2">
    <source>
        <dbReference type="EMBL" id="KAF0310839.1"/>
    </source>
</evidence>
<dbReference type="Pfam" id="PF11911">
    <property type="entry name" value="DUF3429"/>
    <property type="match status" value="1"/>
</dbReference>
<dbReference type="AlphaFoldDB" id="A0A6A4WZW0"/>